<dbReference type="Gene3D" id="3.40.50.150">
    <property type="entry name" value="Vaccinia Virus protein VP39"/>
    <property type="match status" value="1"/>
</dbReference>
<evidence type="ECO:0000256" key="1">
    <source>
        <dbReference type="ARBA" id="ARBA00022603"/>
    </source>
</evidence>
<keyword evidence="1 3" id="KW-0489">Methyltransferase</keyword>
<dbReference type="SUPFAM" id="SSF53335">
    <property type="entry name" value="S-adenosyl-L-methionine-dependent methyltransferases"/>
    <property type="match status" value="1"/>
</dbReference>
<dbReference type="GO" id="GO:0008168">
    <property type="term" value="F:methyltransferase activity"/>
    <property type="evidence" value="ECO:0007669"/>
    <property type="project" value="UniProtKB-KW"/>
</dbReference>
<dbReference type="Pfam" id="PF03602">
    <property type="entry name" value="Cons_hypoth95"/>
    <property type="match status" value="2"/>
</dbReference>
<evidence type="ECO:0000313" key="4">
    <source>
        <dbReference type="Proteomes" id="UP000619536"/>
    </source>
</evidence>
<comment type="caution">
    <text evidence="3">The sequence shown here is derived from an EMBL/GenBank/DDBJ whole genome shotgun (WGS) entry which is preliminary data.</text>
</comment>
<name>A0A8J3AHG6_9BIFI</name>
<dbReference type="PROSITE" id="PS00092">
    <property type="entry name" value="N6_MTASE"/>
    <property type="match status" value="1"/>
</dbReference>
<organism evidence="3 4">
    <name type="scientific">Galliscardovia ingluviei</name>
    <dbReference type="NCBI Taxonomy" id="1769422"/>
    <lineage>
        <taxon>Bacteria</taxon>
        <taxon>Bacillati</taxon>
        <taxon>Actinomycetota</taxon>
        <taxon>Actinomycetes</taxon>
        <taxon>Bifidobacteriales</taxon>
        <taxon>Bifidobacteriaceae</taxon>
        <taxon>Galliscardovia</taxon>
    </lineage>
</organism>
<dbReference type="PANTHER" id="PTHR43542">
    <property type="entry name" value="METHYLTRANSFERASE"/>
    <property type="match status" value="1"/>
</dbReference>
<reference evidence="3" key="1">
    <citation type="journal article" date="2014" name="Int. J. Syst. Evol. Microbiol.">
        <title>Complete genome sequence of Corynebacterium casei LMG S-19264T (=DSM 44701T), isolated from a smear-ripened cheese.</title>
        <authorList>
            <consortium name="US DOE Joint Genome Institute (JGI-PGF)"/>
            <person name="Walter F."/>
            <person name="Albersmeier A."/>
            <person name="Kalinowski J."/>
            <person name="Ruckert C."/>
        </authorList>
    </citation>
    <scope>NUCLEOTIDE SEQUENCE</scope>
    <source>
        <strain evidence="3">CCM 8606</strain>
    </source>
</reference>
<reference evidence="3" key="2">
    <citation type="submission" date="2020-09" db="EMBL/GenBank/DDBJ databases">
        <authorList>
            <person name="Sun Q."/>
            <person name="Sedlacek I."/>
        </authorList>
    </citation>
    <scope>NUCLEOTIDE SEQUENCE</scope>
    <source>
        <strain evidence="3">CCM 8606</strain>
    </source>
</reference>
<evidence type="ECO:0000313" key="3">
    <source>
        <dbReference type="EMBL" id="GGI14547.1"/>
    </source>
</evidence>
<proteinExistence type="predicted"/>
<dbReference type="InterPro" id="IPR002052">
    <property type="entry name" value="DNA_methylase_N6_adenine_CS"/>
</dbReference>
<dbReference type="EMBL" id="BMDH01000002">
    <property type="protein sequence ID" value="GGI14547.1"/>
    <property type="molecule type" value="Genomic_DNA"/>
</dbReference>
<dbReference type="GO" id="GO:0003676">
    <property type="term" value="F:nucleic acid binding"/>
    <property type="evidence" value="ECO:0007669"/>
    <property type="project" value="InterPro"/>
</dbReference>
<dbReference type="PANTHER" id="PTHR43542:SF1">
    <property type="entry name" value="METHYLTRANSFERASE"/>
    <property type="match status" value="1"/>
</dbReference>
<dbReference type="Proteomes" id="UP000619536">
    <property type="component" value="Unassembled WGS sequence"/>
</dbReference>
<keyword evidence="4" id="KW-1185">Reference proteome</keyword>
<dbReference type="CDD" id="cd02440">
    <property type="entry name" value="AdoMet_MTases"/>
    <property type="match status" value="1"/>
</dbReference>
<dbReference type="AlphaFoldDB" id="A0A8J3AHG6"/>
<dbReference type="InterPro" id="IPR029063">
    <property type="entry name" value="SAM-dependent_MTases_sf"/>
</dbReference>
<gene>
    <name evidence="3" type="ORF">GCM10007377_11480</name>
</gene>
<keyword evidence="2" id="KW-0808">Transferase</keyword>
<accession>A0A8J3AHG6</accession>
<evidence type="ECO:0000256" key="2">
    <source>
        <dbReference type="ARBA" id="ARBA00022679"/>
    </source>
</evidence>
<sequence>MYDTGMRIISGRFKGFEVRVPAKGTRPTTDRTKEAVFSHLESMGMLDNTRILDLYAGSGALGIEALSRGAHSLVAVEMASQAANILRTTFAQLRKHASWQPHDSAQVVKGKAEQFPQMYAVNFGGDGADEKTDSHLVVHANKADKANKANKQVNEQTNKSAGSQTNQPFDVVFIDPPYAVSDEVCNALLADLVQCGVVDRYSVIIVERSARSPKPQEPQGWEITRAKDYGETAVYTLEAVENAAATNVE</sequence>
<protein>
    <submittedName>
        <fullName evidence="3">DNA methyltransferase</fullName>
    </submittedName>
</protein>
<dbReference type="GO" id="GO:0031167">
    <property type="term" value="P:rRNA methylation"/>
    <property type="evidence" value="ECO:0007669"/>
    <property type="project" value="InterPro"/>
</dbReference>
<dbReference type="InterPro" id="IPR004398">
    <property type="entry name" value="RNA_MeTrfase_RsmD"/>
</dbReference>